<feature type="region of interest" description="Disordered" evidence="6">
    <location>
        <begin position="303"/>
        <end position="403"/>
    </location>
</feature>
<dbReference type="Proteomes" id="UP001446871">
    <property type="component" value="Unassembled WGS sequence"/>
</dbReference>
<dbReference type="EMBL" id="JAQQWM010000007">
    <property type="protein sequence ID" value="KAK8057953.1"/>
    <property type="molecule type" value="Genomic_DNA"/>
</dbReference>
<feature type="transmembrane region" description="Helical" evidence="7">
    <location>
        <begin position="64"/>
        <end position="85"/>
    </location>
</feature>
<keyword evidence="2 7" id="KW-0812">Transmembrane</keyword>
<keyword evidence="3 7" id="KW-1133">Transmembrane helix</keyword>
<protein>
    <recommendedName>
        <fullName evidence="8">Rhodopsin domain-containing protein</fullName>
    </recommendedName>
</protein>
<evidence type="ECO:0000256" key="1">
    <source>
        <dbReference type="ARBA" id="ARBA00004141"/>
    </source>
</evidence>
<comment type="similarity">
    <text evidence="5">Belongs to the SAT4 family.</text>
</comment>
<feature type="transmembrane region" description="Helical" evidence="7">
    <location>
        <begin position="230"/>
        <end position="250"/>
    </location>
</feature>
<evidence type="ECO:0000256" key="4">
    <source>
        <dbReference type="ARBA" id="ARBA00023136"/>
    </source>
</evidence>
<evidence type="ECO:0000256" key="2">
    <source>
        <dbReference type="ARBA" id="ARBA00022692"/>
    </source>
</evidence>
<dbReference type="PANTHER" id="PTHR33048:SF163">
    <property type="entry name" value="INTEGRAL MEMBRANE PROTEIN (AFU_ORTHOLOGUE AFUA_8G05510)"/>
    <property type="match status" value="1"/>
</dbReference>
<feature type="transmembrane region" description="Helical" evidence="7">
    <location>
        <begin position="150"/>
        <end position="174"/>
    </location>
</feature>
<comment type="subcellular location">
    <subcellularLocation>
        <location evidence="1">Membrane</location>
        <topology evidence="1">Multi-pass membrane protein</topology>
    </subcellularLocation>
</comment>
<proteinExistence type="inferred from homology"/>
<comment type="caution">
    <text evidence="9">The sequence shown here is derived from an EMBL/GenBank/DDBJ whole genome shotgun (WGS) entry which is preliminary data.</text>
</comment>
<organism evidence="9 10">
    <name type="scientific">Apiospora saccharicola</name>
    <dbReference type="NCBI Taxonomy" id="335842"/>
    <lineage>
        <taxon>Eukaryota</taxon>
        <taxon>Fungi</taxon>
        <taxon>Dikarya</taxon>
        <taxon>Ascomycota</taxon>
        <taxon>Pezizomycotina</taxon>
        <taxon>Sordariomycetes</taxon>
        <taxon>Xylariomycetidae</taxon>
        <taxon>Amphisphaeriales</taxon>
        <taxon>Apiosporaceae</taxon>
        <taxon>Apiospora</taxon>
    </lineage>
</organism>
<name>A0ABR1UGB8_9PEZI</name>
<dbReference type="InterPro" id="IPR052337">
    <property type="entry name" value="SAT4-like"/>
</dbReference>
<evidence type="ECO:0000259" key="8">
    <source>
        <dbReference type="Pfam" id="PF20684"/>
    </source>
</evidence>
<dbReference type="InterPro" id="IPR049326">
    <property type="entry name" value="Rhodopsin_dom_fungi"/>
</dbReference>
<evidence type="ECO:0000313" key="9">
    <source>
        <dbReference type="EMBL" id="KAK8057953.1"/>
    </source>
</evidence>
<accession>A0ABR1UGB8</accession>
<feature type="compositionally biased region" description="Polar residues" evidence="6">
    <location>
        <begin position="346"/>
        <end position="363"/>
    </location>
</feature>
<feature type="transmembrane region" description="Helical" evidence="7">
    <location>
        <begin position="262"/>
        <end position="287"/>
    </location>
</feature>
<keyword evidence="4 7" id="KW-0472">Membrane</keyword>
<evidence type="ECO:0000256" key="7">
    <source>
        <dbReference type="SAM" id="Phobius"/>
    </source>
</evidence>
<evidence type="ECO:0000256" key="3">
    <source>
        <dbReference type="ARBA" id="ARBA00022989"/>
    </source>
</evidence>
<feature type="domain" description="Rhodopsin" evidence="8">
    <location>
        <begin position="48"/>
        <end position="293"/>
    </location>
</feature>
<keyword evidence="10" id="KW-1185">Reference proteome</keyword>
<evidence type="ECO:0000256" key="6">
    <source>
        <dbReference type="SAM" id="MobiDB-lite"/>
    </source>
</evidence>
<feature type="transmembrane region" description="Helical" evidence="7">
    <location>
        <begin position="29"/>
        <end position="52"/>
    </location>
</feature>
<dbReference type="Pfam" id="PF20684">
    <property type="entry name" value="Fung_rhodopsin"/>
    <property type="match status" value="1"/>
</dbReference>
<feature type="transmembrane region" description="Helical" evidence="7">
    <location>
        <begin position="194"/>
        <end position="218"/>
    </location>
</feature>
<feature type="transmembrane region" description="Helical" evidence="7">
    <location>
        <begin position="113"/>
        <end position="130"/>
    </location>
</feature>
<gene>
    <name evidence="9" type="ORF">PG996_011890</name>
</gene>
<evidence type="ECO:0000313" key="10">
    <source>
        <dbReference type="Proteomes" id="UP001446871"/>
    </source>
</evidence>
<sequence length="403" mass="44573">MAEFQMDPIIAMVFGPPPPGTNLQDDNAIVYNIVACVFFALAVISVVLRIYVRMTRGAKLAMDDHTIVGAIFTAGATLFMTLYAAKYGSGQHIWATDHETLIVLLKMVYAEPWIYATAVTVTRVSILLLYHRLFDTNTTSNMLYVWQTRFAIFLTAAYPLVMYIVMSVACRPLSHYWMQYLGEKEGTCIEVMKFYLAFGVLNMANDIIILVLPIPTIAGLHMDWRKKLSIMAIMLLGAFSCVSSMIRIYYLAKLAEAADVSWWFGPGMGWSCIEPSVAIVTACLPTLAPLFRKTKPANASSQYYAKNSASDPRGTSKATNLSAAERGGQDQWTRMDDDDEDEIELTRNQGAGSRLSAYSTTGKLSDPDAPLHEGVITVETEVNIKSSSHSQSSGQPWGDKSAW</sequence>
<evidence type="ECO:0000256" key="5">
    <source>
        <dbReference type="ARBA" id="ARBA00038359"/>
    </source>
</evidence>
<dbReference type="PANTHER" id="PTHR33048">
    <property type="entry name" value="PTH11-LIKE INTEGRAL MEMBRANE PROTEIN (AFU_ORTHOLOGUE AFUA_5G11245)"/>
    <property type="match status" value="1"/>
</dbReference>
<reference evidence="9 10" key="1">
    <citation type="submission" date="2023-01" db="EMBL/GenBank/DDBJ databases">
        <title>Analysis of 21 Apiospora genomes using comparative genomics revels a genus with tremendous synthesis potential of carbohydrate active enzymes and secondary metabolites.</title>
        <authorList>
            <person name="Sorensen T."/>
        </authorList>
    </citation>
    <scope>NUCLEOTIDE SEQUENCE [LARGE SCALE GENOMIC DNA]</scope>
    <source>
        <strain evidence="9 10">CBS 83171</strain>
    </source>
</reference>